<dbReference type="EMBL" id="QTSX02000725">
    <property type="protein sequence ID" value="KAJ9086287.1"/>
    <property type="molecule type" value="Genomic_DNA"/>
</dbReference>
<keyword evidence="2" id="KW-1185">Reference proteome</keyword>
<accession>A0ACC2UHA1</accession>
<organism evidence="1 2">
    <name type="scientific">Entomophthora muscae</name>
    <dbReference type="NCBI Taxonomy" id="34485"/>
    <lineage>
        <taxon>Eukaryota</taxon>
        <taxon>Fungi</taxon>
        <taxon>Fungi incertae sedis</taxon>
        <taxon>Zoopagomycota</taxon>
        <taxon>Entomophthoromycotina</taxon>
        <taxon>Entomophthoromycetes</taxon>
        <taxon>Entomophthorales</taxon>
        <taxon>Entomophthoraceae</taxon>
        <taxon>Entomophthora</taxon>
    </lineage>
</organism>
<sequence length="230" mass="25540">MLPGDRDFSQMASLKNLSDLSPRVQGHLVRVYSTLASMMGTSAAGSLLSIYGYFYMNPLFAALASFVCIIALVILKPSERNQQLRFFAFISAPLIAQTVMFYPGVLPVALTSTSLSFLSFTLCALLSTRRSYIFLGGFLGTALTSLSVLGLSNIFLHNSGLDTFILYAGLLVFGGYVIYDTQLIVERADRNSSDVVSDSLLLFTDLISLFYRIVEVLSRQKDDERRKRRY</sequence>
<name>A0ACC2UHA1_9FUNG</name>
<evidence type="ECO:0000313" key="1">
    <source>
        <dbReference type="EMBL" id="KAJ9086287.1"/>
    </source>
</evidence>
<comment type="caution">
    <text evidence="1">The sequence shown here is derived from an EMBL/GenBank/DDBJ whole genome shotgun (WGS) entry which is preliminary data.</text>
</comment>
<reference evidence="1" key="1">
    <citation type="submission" date="2022-04" db="EMBL/GenBank/DDBJ databases">
        <title>Genome of the entomopathogenic fungus Entomophthora muscae.</title>
        <authorList>
            <person name="Elya C."/>
            <person name="Lovett B.R."/>
            <person name="Lee E."/>
            <person name="Macias A.M."/>
            <person name="Hajek A.E."/>
            <person name="De Bivort B.L."/>
            <person name="Kasson M.T."/>
            <person name="De Fine Licht H.H."/>
            <person name="Stajich J.E."/>
        </authorList>
    </citation>
    <scope>NUCLEOTIDE SEQUENCE</scope>
    <source>
        <strain evidence="1">Berkeley</strain>
    </source>
</reference>
<proteinExistence type="predicted"/>
<evidence type="ECO:0000313" key="2">
    <source>
        <dbReference type="Proteomes" id="UP001165960"/>
    </source>
</evidence>
<dbReference type="Proteomes" id="UP001165960">
    <property type="component" value="Unassembled WGS sequence"/>
</dbReference>
<protein>
    <submittedName>
        <fullName evidence="1">Uncharacterized protein</fullName>
    </submittedName>
</protein>
<gene>
    <name evidence="1" type="ORF">DSO57_1005564</name>
</gene>